<dbReference type="EMBL" id="QRQN01000033">
    <property type="protein sequence ID" value="RHN03623.1"/>
    <property type="molecule type" value="Genomic_DNA"/>
</dbReference>
<dbReference type="Proteomes" id="UP000284465">
    <property type="component" value="Unassembled WGS sequence"/>
</dbReference>
<dbReference type="GO" id="GO:0016887">
    <property type="term" value="F:ATP hydrolysis activity"/>
    <property type="evidence" value="ECO:0007669"/>
    <property type="project" value="InterPro"/>
</dbReference>
<dbReference type="GeneID" id="86194806"/>
<keyword evidence="2" id="KW-0547">Nucleotide-binding</keyword>
<protein>
    <submittedName>
        <fullName evidence="6">ABC transporter ATP-binding protein</fullName>
    </submittedName>
</protein>
<feature type="domain" description="ABC transporter" evidence="4">
    <location>
        <begin position="321"/>
        <end position="514"/>
    </location>
</feature>
<sequence>MLQIKKLNLTHKKDLRIILNDFNLVLNDGDKAVIIGEEGNGKSTLMKWIYNPSLVENYIEADGERIMGHERLGYLPQEMLDEDKEKTIYEYFSEEEIFWEKTPKELSVIAGKFGMKNDFFYSNQTMGSLSGGEKVKTQLMRLFIRDVSVLLLDEPSNDIDIATLTLLEKIINDWKHIVLFISHDETLIERTANMVIHIEQIIRKTKARYTVAKLPYRRYVEERLHKFEIQKQRALSDRREKKIRDEKYQRVMQSVQGALRSCTRQAPSVAKNLKDKMHTVKAMERRFEKEDENMTQMPEQEEAIFVKLGDENSHIPAGKTVIEYELSKLVTPDGKRILAEGIHLKIKGSEKICMIGANGAGKTTLLKKIAEELLNRNDIKAEYMPQTYEDLLDLDVTPVDYLDKTGDKEERTRIRTYLGSLKYTPDEMEHPIRELSGGQKAKVLLLRMSLSGANVLILDEPTRNFSPLSGPVIRKMLREFPGAVISISHDRKYIEEVCDKIYQLNPNGLQLIGD</sequence>
<dbReference type="PaxDb" id="166486-ERS852572_03107"/>
<dbReference type="PROSITE" id="PS00211">
    <property type="entry name" value="ABC_TRANSPORTER_1"/>
    <property type="match status" value="1"/>
</dbReference>
<dbReference type="EMBL" id="CYXZ01000027">
    <property type="protein sequence ID" value="CUN27547.1"/>
    <property type="molecule type" value="Genomic_DNA"/>
</dbReference>
<name>A0A173VN39_9FIRM</name>
<dbReference type="Gene3D" id="3.40.50.300">
    <property type="entry name" value="P-loop containing nucleotide triphosphate hydrolases"/>
    <property type="match status" value="2"/>
</dbReference>
<proteinExistence type="predicted"/>
<dbReference type="PROSITE" id="PS50893">
    <property type="entry name" value="ABC_TRANSPORTER_2"/>
    <property type="match status" value="2"/>
</dbReference>
<dbReference type="Proteomes" id="UP000283586">
    <property type="component" value="Unassembled WGS sequence"/>
</dbReference>
<dbReference type="InterPro" id="IPR003593">
    <property type="entry name" value="AAA+_ATPase"/>
</dbReference>
<evidence type="ECO:0000256" key="1">
    <source>
        <dbReference type="ARBA" id="ARBA00022737"/>
    </source>
</evidence>
<dbReference type="PANTHER" id="PTHR19211">
    <property type="entry name" value="ATP-BINDING TRANSPORT PROTEIN-RELATED"/>
    <property type="match status" value="1"/>
</dbReference>
<dbReference type="Pfam" id="PF00005">
    <property type="entry name" value="ABC_tran"/>
    <property type="match status" value="2"/>
</dbReference>
<dbReference type="InterPro" id="IPR003439">
    <property type="entry name" value="ABC_transporter-like_ATP-bd"/>
</dbReference>
<reference evidence="5 8" key="1">
    <citation type="submission" date="2015-09" db="EMBL/GenBank/DDBJ databases">
        <authorList>
            <consortium name="Pathogen Informatics"/>
        </authorList>
    </citation>
    <scope>NUCLEOTIDE SEQUENCE [LARGE SCALE GENOMIC DNA]</scope>
    <source>
        <strain evidence="5 8">2789STDY5834960</strain>
    </source>
</reference>
<keyword evidence="1" id="KW-0677">Repeat</keyword>
<gene>
    <name evidence="5" type="primary">yheS_3</name>
    <name evidence="6" type="ORF">DW927_20320</name>
    <name evidence="7" type="ORF">DWZ31_18115</name>
    <name evidence="5" type="ORF">ERS852572_03107</name>
</gene>
<dbReference type="AlphaFoldDB" id="A0A173VN39"/>
<reference evidence="9 10" key="2">
    <citation type="submission" date="2018-08" db="EMBL/GenBank/DDBJ databases">
        <title>A genome reference for cultivated species of the human gut microbiota.</title>
        <authorList>
            <person name="Zou Y."/>
            <person name="Xue W."/>
            <person name="Luo G."/>
        </authorList>
    </citation>
    <scope>NUCLEOTIDE SEQUENCE [LARGE SCALE GENOMIC DNA]</scope>
    <source>
        <strain evidence="7 9">AF31-21AC</strain>
        <strain evidence="6 10">AM43-11</strain>
    </source>
</reference>
<organism evidence="5 8">
    <name type="scientific">Roseburia intestinalis</name>
    <dbReference type="NCBI Taxonomy" id="166486"/>
    <lineage>
        <taxon>Bacteria</taxon>
        <taxon>Bacillati</taxon>
        <taxon>Bacillota</taxon>
        <taxon>Clostridia</taxon>
        <taxon>Lachnospirales</taxon>
        <taxon>Lachnospiraceae</taxon>
        <taxon>Roseburia</taxon>
    </lineage>
</organism>
<evidence type="ECO:0000313" key="7">
    <source>
        <dbReference type="EMBL" id="RHN03623.1"/>
    </source>
</evidence>
<dbReference type="EMBL" id="QSFP01000059">
    <property type="protein sequence ID" value="RHA59927.1"/>
    <property type="molecule type" value="Genomic_DNA"/>
</dbReference>
<keyword evidence="3 5" id="KW-0067">ATP-binding</keyword>
<evidence type="ECO:0000256" key="2">
    <source>
        <dbReference type="ARBA" id="ARBA00022741"/>
    </source>
</evidence>
<evidence type="ECO:0000313" key="8">
    <source>
        <dbReference type="Proteomes" id="UP000095350"/>
    </source>
</evidence>
<dbReference type="InterPro" id="IPR050611">
    <property type="entry name" value="ABCF"/>
</dbReference>
<dbReference type="PANTHER" id="PTHR19211:SF14">
    <property type="entry name" value="ATP-BINDING CASSETTE SUB-FAMILY F MEMBER 1"/>
    <property type="match status" value="1"/>
</dbReference>
<dbReference type="GO" id="GO:0005524">
    <property type="term" value="F:ATP binding"/>
    <property type="evidence" value="ECO:0007669"/>
    <property type="project" value="UniProtKB-KW"/>
</dbReference>
<feature type="domain" description="ABC transporter" evidence="4">
    <location>
        <begin position="4"/>
        <end position="224"/>
    </location>
</feature>
<evidence type="ECO:0000313" key="10">
    <source>
        <dbReference type="Proteomes" id="UP000284465"/>
    </source>
</evidence>
<evidence type="ECO:0000313" key="9">
    <source>
        <dbReference type="Proteomes" id="UP000283586"/>
    </source>
</evidence>
<evidence type="ECO:0000313" key="6">
    <source>
        <dbReference type="EMBL" id="RHA59927.1"/>
    </source>
</evidence>
<accession>A0A173VN39</accession>
<evidence type="ECO:0000259" key="4">
    <source>
        <dbReference type="PROSITE" id="PS50893"/>
    </source>
</evidence>
<evidence type="ECO:0000313" key="5">
    <source>
        <dbReference type="EMBL" id="CUN27547.1"/>
    </source>
</evidence>
<dbReference type="OrthoDB" id="9801441at2"/>
<dbReference type="Proteomes" id="UP000095350">
    <property type="component" value="Unassembled WGS sequence"/>
</dbReference>
<dbReference type="STRING" id="166486.ERS852572_03107"/>
<dbReference type="InterPro" id="IPR027417">
    <property type="entry name" value="P-loop_NTPase"/>
</dbReference>
<evidence type="ECO:0000256" key="3">
    <source>
        <dbReference type="ARBA" id="ARBA00022840"/>
    </source>
</evidence>
<dbReference type="InterPro" id="IPR017871">
    <property type="entry name" value="ABC_transporter-like_CS"/>
</dbReference>
<dbReference type="SMART" id="SM00382">
    <property type="entry name" value="AAA"/>
    <property type="match status" value="2"/>
</dbReference>
<dbReference type="SUPFAM" id="SSF52540">
    <property type="entry name" value="P-loop containing nucleoside triphosphate hydrolases"/>
    <property type="match status" value="2"/>
</dbReference>
<dbReference type="RefSeq" id="WP_009247522.1">
    <property type="nucleotide sequence ID" value="NZ_CABIYH010000027.1"/>
</dbReference>